<dbReference type="PROSITE" id="PS51800">
    <property type="entry name" value="ZF_CHHC_U11_48K"/>
    <property type="match status" value="2"/>
</dbReference>
<name>A0A0L7RGV3_9HYME</name>
<sequence length="340" mass="38698">MNSVEAYITCPYNKSHRILKHRFQTHLYKCRKQHPDMKVVCLYDATHMLDTAEFEHHMSVCPSSGNIKCYQNVLEAENNVGTVSLEEACAMQTNTLDEDWSGNCVAYDPLTASETKNVIRTTVGLSKSMRKQFKQRERDRMSSLQTTSYNNSSNEINILEKQTYSEQPLRKPKNAAKAISCVQSSSTDDLASKVEELSIKKNNSLTNKNVSKDKQNVSNKENNAITICRNIFATEENISEVKGDYKMNTFISQKNESEKQENYKKTSIQTGDFKKNDFESLKTLQIKPKIANNLYGEVRKISTGRGFTIAYKNLNSSILKSEKDNENSKDLSSVYGYDDD</sequence>
<dbReference type="InterPro" id="IPR036236">
    <property type="entry name" value="Znf_C2H2_sf"/>
</dbReference>
<dbReference type="GO" id="GO:0008270">
    <property type="term" value="F:zinc ion binding"/>
    <property type="evidence" value="ECO:0007669"/>
    <property type="project" value="UniProtKB-KW"/>
</dbReference>
<proteinExistence type="predicted"/>
<accession>A0A0L7RGV3</accession>
<evidence type="ECO:0000256" key="2">
    <source>
        <dbReference type="ARBA" id="ARBA00022771"/>
    </source>
</evidence>
<evidence type="ECO:0000313" key="6">
    <source>
        <dbReference type="Proteomes" id="UP000053825"/>
    </source>
</evidence>
<keyword evidence="6" id="KW-1185">Reference proteome</keyword>
<dbReference type="STRING" id="597456.A0A0L7RGV3"/>
<reference evidence="5 6" key="1">
    <citation type="submission" date="2015-07" db="EMBL/GenBank/DDBJ databases">
        <title>The genome of Habropoda laboriosa.</title>
        <authorList>
            <person name="Pan H."/>
            <person name="Kapheim K."/>
        </authorList>
    </citation>
    <scope>NUCLEOTIDE SEQUENCE [LARGE SCALE GENOMIC DNA]</scope>
    <source>
        <strain evidence="5">0110345459</strain>
    </source>
</reference>
<keyword evidence="2" id="KW-0863">Zinc-finger</keyword>
<dbReference type="Pfam" id="PF05253">
    <property type="entry name" value="zf-U11-48K"/>
    <property type="match status" value="1"/>
</dbReference>
<dbReference type="SUPFAM" id="SSF57667">
    <property type="entry name" value="beta-beta-alpha zinc fingers"/>
    <property type="match status" value="1"/>
</dbReference>
<evidence type="ECO:0000259" key="4">
    <source>
        <dbReference type="PROSITE" id="PS51800"/>
    </source>
</evidence>
<protein>
    <submittedName>
        <fullName evidence="5">Gametocyte-specific factor 1</fullName>
    </submittedName>
</protein>
<dbReference type="OrthoDB" id="431557at2759"/>
<dbReference type="InterPro" id="IPR022776">
    <property type="entry name" value="TRM13/UPF0224_CHHC_Znf_dom"/>
</dbReference>
<gene>
    <name evidence="5" type="ORF">WH47_08553</name>
</gene>
<keyword evidence="1" id="KW-0479">Metal-binding</keyword>
<dbReference type="EMBL" id="KQ414592">
    <property type="protein sequence ID" value="KOC70207.1"/>
    <property type="molecule type" value="Genomic_DNA"/>
</dbReference>
<evidence type="ECO:0000313" key="5">
    <source>
        <dbReference type="EMBL" id="KOC70207.1"/>
    </source>
</evidence>
<evidence type="ECO:0000256" key="3">
    <source>
        <dbReference type="ARBA" id="ARBA00022833"/>
    </source>
</evidence>
<feature type="domain" description="CHHC U11-48K-type" evidence="4">
    <location>
        <begin position="7"/>
        <end position="34"/>
    </location>
</feature>
<keyword evidence="3" id="KW-0862">Zinc</keyword>
<evidence type="ECO:0000256" key="1">
    <source>
        <dbReference type="ARBA" id="ARBA00022723"/>
    </source>
</evidence>
<feature type="domain" description="CHHC U11-48K-type" evidence="4">
    <location>
        <begin position="38"/>
        <end position="65"/>
    </location>
</feature>
<organism evidence="5 6">
    <name type="scientific">Habropoda laboriosa</name>
    <dbReference type="NCBI Taxonomy" id="597456"/>
    <lineage>
        <taxon>Eukaryota</taxon>
        <taxon>Metazoa</taxon>
        <taxon>Ecdysozoa</taxon>
        <taxon>Arthropoda</taxon>
        <taxon>Hexapoda</taxon>
        <taxon>Insecta</taxon>
        <taxon>Pterygota</taxon>
        <taxon>Neoptera</taxon>
        <taxon>Endopterygota</taxon>
        <taxon>Hymenoptera</taxon>
        <taxon>Apocrita</taxon>
        <taxon>Aculeata</taxon>
        <taxon>Apoidea</taxon>
        <taxon>Anthophila</taxon>
        <taxon>Apidae</taxon>
        <taxon>Habropoda</taxon>
    </lineage>
</organism>
<dbReference type="Proteomes" id="UP000053825">
    <property type="component" value="Unassembled WGS sequence"/>
</dbReference>
<dbReference type="AlphaFoldDB" id="A0A0L7RGV3"/>